<dbReference type="Pfam" id="PF02386">
    <property type="entry name" value="TrkH"/>
    <property type="match status" value="1"/>
</dbReference>
<dbReference type="PANTHER" id="PTHR31064:SF30">
    <property type="entry name" value="HIGH-AFFINITY POTASSIUM TRANSPORT PROTEIN-RELATED"/>
    <property type="match status" value="1"/>
</dbReference>
<evidence type="ECO:0000256" key="8">
    <source>
        <dbReference type="SAM" id="Phobius"/>
    </source>
</evidence>
<reference evidence="9 10" key="1">
    <citation type="journal article" date="2022" name="bioRxiv">
        <title>Genomics of Preaxostyla Flagellates Illuminates Evolutionary Transitions and the Path Towards Mitochondrial Loss.</title>
        <authorList>
            <person name="Novak L.V.F."/>
            <person name="Treitli S.C."/>
            <person name="Pyrih J."/>
            <person name="Halakuc P."/>
            <person name="Pipaliya S.V."/>
            <person name="Vacek V."/>
            <person name="Brzon O."/>
            <person name="Soukal P."/>
            <person name="Eme L."/>
            <person name="Dacks J.B."/>
            <person name="Karnkowska A."/>
            <person name="Elias M."/>
            <person name="Hampl V."/>
        </authorList>
    </citation>
    <scope>NUCLEOTIDE SEQUENCE [LARGE SCALE GENOMIC DNA]</scope>
    <source>
        <strain evidence="9">NAU3</strain>
        <tissue evidence="9">Gut</tissue>
    </source>
</reference>
<dbReference type="Proteomes" id="UP001281761">
    <property type="component" value="Unassembled WGS sequence"/>
</dbReference>
<keyword evidence="5" id="KW-0406">Ion transport</keyword>
<feature type="compositionally biased region" description="Low complexity" evidence="7">
    <location>
        <begin position="1307"/>
        <end position="1325"/>
    </location>
</feature>
<keyword evidence="4 8" id="KW-1133">Transmembrane helix</keyword>
<evidence type="ECO:0000313" key="9">
    <source>
        <dbReference type="EMBL" id="KAK2964221.1"/>
    </source>
</evidence>
<accession>A0ABQ9YKN8</accession>
<evidence type="ECO:0000256" key="7">
    <source>
        <dbReference type="SAM" id="MobiDB-lite"/>
    </source>
</evidence>
<feature type="region of interest" description="Disordered" evidence="7">
    <location>
        <begin position="1307"/>
        <end position="1377"/>
    </location>
</feature>
<keyword evidence="6 8" id="KW-0472">Membrane</keyword>
<proteinExistence type="predicted"/>
<feature type="compositionally biased region" description="Basic and acidic residues" evidence="7">
    <location>
        <begin position="1240"/>
        <end position="1251"/>
    </location>
</feature>
<feature type="transmembrane region" description="Helical" evidence="8">
    <location>
        <begin position="475"/>
        <end position="495"/>
    </location>
</feature>
<feature type="transmembrane region" description="Helical" evidence="8">
    <location>
        <begin position="392"/>
        <end position="412"/>
    </location>
</feature>
<feature type="compositionally biased region" description="Low complexity" evidence="7">
    <location>
        <begin position="1274"/>
        <end position="1283"/>
    </location>
</feature>
<dbReference type="InterPro" id="IPR051143">
    <property type="entry name" value="TrkH_K-transport"/>
</dbReference>
<dbReference type="PANTHER" id="PTHR31064">
    <property type="entry name" value="POTASSIUM TRANSPORT PROTEIN DDB_G0292412-RELATED"/>
    <property type="match status" value="1"/>
</dbReference>
<feature type="compositionally biased region" description="Pro residues" evidence="7">
    <location>
        <begin position="1014"/>
        <end position="1023"/>
    </location>
</feature>
<comment type="caution">
    <text evidence="9">The sequence shown here is derived from an EMBL/GenBank/DDBJ whole genome shotgun (WGS) entry which is preliminary data.</text>
</comment>
<evidence type="ECO:0000256" key="5">
    <source>
        <dbReference type="ARBA" id="ARBA00023065"/>
    </source>
</evidence>
<evidence type="ECO:0000256" key="4">
    <source>
        <dbReference type="ARBA" id="ARBA00022989"/>
    </source>
</evidence>
<feature type="transmembrane region" description="Helical" evidence="8">
    <location>
        <begin position="110"/>
        <end position="135"/>
    </location>
</feature>
<evidence type="ECO:0000256" key="2">
    <source>
        <dbReference type="ARBA" id="ARBA00022448"/>
    </source>
</evidence>
<dbReference type="EMBL" id="JARBJD010000003">
    <property type="protein sequence ID" value="KAK2964221.1"/>
    <property type="molecule type" value="Genomic_DNA"/>
</dbReference>
<feature type="compositionally biased region" description="Low complexity" evidence="7">
    <location>
        <begin position="976"/>
        <end position="993"/>
    </location>
</feature>
<feature type="compositionally biased region" description="Polar residues" evidence="7">
    <location>
        <begin position="1256"/>
        <end position="1273"/>
    </location>
</feature>
<feature type="compositionally biased region" description="Basic and acidic residues" evidence="7">
    <location>
        <begin position="1206"/>
        <end position="1215"/>
    </location>
</feature>
<feature type="transmembrane region" description="Helical" evidence="8">
    <location>
        <begin position="444"/>
        <end position="463"/>
    </location>
</feature>
<evidence type="ECO:0000256" key="1">
    <source>
        <dbReference type="ARBA" id="ARBA00004141"/>
    </source>
</evidence>
<evidence type="ECO:0000256" key="3">
    <source>
        <dbReference type="ARBA" id="ARBA00022692"/>
    </source>
</evidence>
<feature type="region of interest" description="Disordered" evidence="7">
    <location>
        <begin position="917"/>
        <end position="1042"/>
    </location>
</feature>
<name>A0ABQ9YKN8_9EUKA</name>
<sequence length="1377" mass="151888">MTHQSFPVLIGSLPRFQENKKVIQVGDKYIVEEHKKETNSKCYSFLRHHTTFFTYHFLYFLTASLIMSGFLAISSKGTSYTDCLFTAVSALTSTGLSCIDLTTSNFGTQFILVLSMILGCTCIVSIVPVIVRIIFIRRKFDQPVVRKTIDLNSLTPSPHEEDITSESHHKKNKNPYEHLRKQFANIPPSPVLTIHAPTEHLNSSQPSNPFLTNSQTTINSQTFTPFLTFDPRYANDPPVRRRARGGHPPQSPATQTPISFAIPTPLTPSDSPRRTPIAHHVFQRGMGSRQNSASAATLTPEASGALISAIQTVQRNASTLNPHHNFTTDLDPHHSEHELKNHSRHRKNVVASITNAGYVAPATSTDTEEKKEIPLYVFSLEYQAMKTIVKAMLLYVGLWIVVPTFLLSIYLVSVPSARDVVAQNMQTVWTRSASLSAGGSYGSILWFSFELTVAAFTSSGFVIDKTNMVMLNDKHHFFVTLLLSLVILAGGPGIFPIPFSLWIRFIRRVVRWKRQIRQKKAQRNNGLSNGNHDQDGGIDGEVIDEDLQSQASGERGQELVLSYVLHHSREIYTSLFGSVESIVLALAYLALVVLDSIALIFLTYPIPHDAGSVSSRVMGLICQGISDRSCGFAFVPMTELRSGGLALLCLTMLVSIYPFTLTLHATALPVSGEEIEREDRKEREEAVLADRVRRGDSELFSLNDRQSRHQRLTPHDRYPHTISGMPTPFSNPFWNEEEGTHEDRNRVYHRDRTSAASESFFDSPLSYTGAETTLVTRPPSFFGTPTSNMTPLPTTDHSHSNPHLEPTHHHGGYHQYLSPTAIHHHFEPSPRPNYVDSKRHHARAFYAARADERVRRGEAEFGRRGRVMPVIVPSETGSWDEAEQNRIRHAIQRHPTSTIIPAFTDSHAEHIQRHSFTSHSPFVADSTHTLPPDRSRSGALEIIPEESSSAVPREPEEAEHPTSLSSLFIPPPDELSQPAQPSTSSAPKVQPPVSSKPPRHPLPPSSFVATSTITPPPLPPSSSPHPDSRPSSPPSTLTLSPAPSPTFLSRHPVLLAIYRIFQDILAAQRDSPLLRDVVWVLVFWVVLVSIEQSRLDSTSDRLTSLHLLFELSSAYANVGLSVGAFPPLNTALSLSASLSVSARLVLALVMLLGKHREMPTTIDKSISVSSFDGAADEALKLLPWTDLREMKLTQAGRDRRRRKLSERKDAKRDGVDENEANNESGVAQVEAQVDQDPENQDDRQEEERTLDDGSAVNGSTESDSALFSQRGSDPSQTSPLSSFPSPLAFTAPITHTPMDSTFLISASDSSVSLSTQSSQANTPLPTAQPPHTPPESVGEHDGGQPATAINALFGLFVPPPDAQPTMAPTLPPEGDNT</sequence>
<feature type="region of interest" description="Disordered" evidence="7">
    <location>
        <begin position="224"/>
        <end position="275"/>
    </location>
</feature>
<comment type="subcellular location">
    <subcellularLocation>
        <location evidence="1">Membrane</location>
        <topology evidence="1">Multi-pass membrane protein</topology>
    </subcellularLocation>
</comment>
<feature type="region of interest" description="Disordered" evidence="7">
    <location>
        <begin position="1195"/>
        <end position="1283"/>
    </location>
</feature>
<evidence type="ECO:0000256" key="6">
    <source>
        <dbReference type="ARBA" id="ARBA00023136"/>
    </source>
</evidence>
<organism evidence="9 10">
    <name type="scientific">Blattamonas nauphoetae</name>
    <dbReference type="NCBI Taxonomy" id="2049346"/>
    <lineage>
        <taxon>Eukaryota</taxon>
        <taxon>Metamonada</taxon>
        <taxon>Preaxostyla</taxon>
        <taxon>Oxymonadida</taxon>
        <taxon>Blattamonas</taxon>
    </lineage>
</organism>
<keyword evidence="10" id="KW-1185">Reference proteome</keyword>
<keyword evidence="2" id="KW-0813">Transport</keyword>
<feature type="transmembrane region" description="Helical" evidence="8">
    <location>
        <begin position="582"/>
        <end position="606"/>
    </location>
</feature>
<keyword evidence="3 8" id="KW-0812">Transmembrane</keyword>
<protein>
    <submittedName>
        <fullName evidence="9">K+ Transporter</fullName>
    </submittedName>
</protein>
<gene>
    <name evidence="9" type="ORF">BLNAU_752</name>
</gene>
<dbReference type="InterPro" id="IPR003445">
    <property type="entry name" value="Cat_transpt"/>
</dbReference>
<feature type="transmembrane region" description="Helical" evidence="8">
    <location>
        <begin position="53"/>
        <end position="72"/>
    </location>
</feature>
<evidence type="ECO:0000313" key="10">
    <source>
        <dbReference type="Proteomes" id="UP001281761"/>
    </source>
</evidence>
<feature type="transmembrane region" description="Helical" evidence="8">
    <location>
        <begin position="645"/>
        <end position="667"/>
    </location>
</feature>